<dbReference type="AlphaFoldDB" id="A0A3M7T031"/>
<dbReference type="EMBL" id="REGN01000509">
    <property type="protein sequence ID" value="RNA41376.1"/>
    <property type="molecule type" value="Genomic_DNA"/>
</dbReference>
<gene>
    <name evidence="1" type="ORF">BpHYR1_026045</name>
</gene>
<evidence type="ECO:0000313" key="2">
    <source>
        <dbReference type="Proteomes" id="UP000276133"/>
    </source>
</evidence>
<reference evidence="1 2" key="1">
    <citation type="journal article" date="2018" name="Sci. Rep.">
        <title>Genomic signatures of local adaptation to the degree of environmental predictability in rotifers.</title>
        <authorList>
            <person name="Franch-Gras L."/>
            <person name="Hahn C."/>
            <person name="Garcia-Roger E.M."/>
            <person name="Carmona M.J."/>
            <person name="Serra M."/>
            <person name="Gomez A."/>
        </authorList>
    </citation>
    <scope>NUCLEOTIDE SEQUENCE [LARGE SCALE GENOMIC DNA]</scope>
    <source>
        <strain evidence="1">HYR1</strain>
    </source>
</reference>
<keyword evidence="2" id="KW-1185">Reference proteome</keyword>
<evidence type="ECO:0000313" key="1">
    <source>
        <dbReference type="EMBL" id="RNA41376.1"/>
    </source>
</evidence>
<dbReference type="Proteomes" id="UP000276133">
    <property type="component" value="Unassembled WGS sequence"/>
</dbReference>
<proteinExistence type="predicted"/>
<comment type="caution">
    <text evidence="1">The sequence shown here is derived from an EMBL/GenBank/DDBJ whole genome shotgun (WGS) entry which is preliminary data.</text>
</comment>
<accession>A0A3M7T031</accession>
<protein>
    <submittedName>
        <fullName evidence="1">Uncharacterized protein</fullName>
    </submittedName>
</protein>
<name>A0A3M7T031_BRAPC</name>
<organism evidence="1 2">
    <name type="scientific">Brachionus plicatilis</name>
    <name type="common">Marine rotifer</name>
    <name type="synonym">Brachionus muelleri</name>
    <dbReference type="NCBI Taxonomy" id="10195"/>
    <lineage>
        <taxon>Eukaryota</taxon>
        <taxon>Metazoa</taxon>
        <taxon>Spiralia</taxon>
        <taxon>Gnathifera</taxon>
        <taxon>Rotifera</taxon>
        <taxon>Eurotatoria</taxon>
        <taxon>Monogononta</taxon>
        <taxon>Pseudotrocha</taxon>
        <taxon>Ploima</taxon>
        <taxon>Brachionidae</taxon>
        <taxon>Brachionus</taxon>
    </lineage>
</organism>
<sequence>MYKINKKLGWCDTSRVVLKYPLWSFSFNPYFFKYQRNINKDIVLTQKSFLKNKIIKNFVDQKILLLELLWIKLSRVFNLARDQGEKKYHLRIKIHKVNISFFKPPLSTGPL</sequence>